<dbReference type="PANTHER" id="PTHR47023">
    <property type="entry name" value="SEX PEPTIDE RECEPTOR"/>
    <property type="match status" value="1"/>
</dbReference>
<dbReference type="SUPFAM" id="SSF81321">
    <property type="entry name" value="Family A G protein-coupled receptor-like"/>
    <property type="match status" value="1"/>
</dbReference>
<evidence type="ECO:0000256" key="3">
    <source>
        <dbReference type="ARBA" id="ARBA00022989"/>
    </source>
</evidence>
<dbReference type="PANTHER" id="PTHR47023:SF1">
    <property type="entry name" value="SEX PEPTIDE RECEPTOR"/>
    <property type="match status" value="1"/>
</dbReference>
<keyword evidence="2 5" id="KW-0812">Transmembrane</keyword>
<dbReference type="InterPro" id="IPR053071">
    <property type="entry name" value="GPCR1-related_rcpt"/>
</dbReference>
<evidence type="ECO:0000256" key="1">
    <source>
        <dbReference type="ARBA" id="ARBA00004370"/>
    </source>
</evidence>
<protein>
    <recommendedName>
        <fullName evidence="6">G-protein coupled receptors family 1 profile domain-containing protein</fullName>
    </recommendedName>
</protein>
<organism evidence="7 8">
    <name type="scientific">Mytilus edulis</name>
    <name type="common">Blue mussel</name>
    <dbReference type="NCBI Taxonomy" id="6550"/>
    <lineage>
        <taxon>Eukaryota</taxon>
        <taxon>Metazoa</taxon>
        <taxon>Spiralia</taxon>
        <taxon>Lophotrochozoa</taxon>
        <taxon>Mollusca</taxon>
        <taxon>Bivalvia</taxon>
        <taxon>Autobranchia</taxon>
        <taxon>Pteriomorphia</taxon>
        <taxon>Mytilida</taxon>
        <taxon>Mytiloidea</taxon>
        <taxon>Mytilidae</taxon>
        <taxon>Mytilinae</taxon>
        <taxon>Mytilus</taxon>
    </lineage>
</organism>
<accession>A0A8S3SAA8</accession>
<feature type="transmembrane region" description="Helical" evidence="5">
    <location>
        <begin position="163"/>
        <end position="183"/>
    </location>
</feature>
<comment type="caution">
    <text evidence="7">The sequence shown here is derived from an EMBL/GenBank/DDBJ whole genome shotgun (WGS) entry which is preliminary data.</text>
</comment>
<evidence type="ECO:0000256" key="2">
    <source>
        <dbReference type="ARBA" id="ARBA00022692"/>
    </source>
</evidence>
<evidence type="ECO:0000313" key="7">
    <source>
        <dbReference type="EMBL" id="CAG2218035.1"/>
    </source>
</evidence>
<dbReference type="PROSITE" id="PS50262">
    <property type="entry name" value="G_PROTEIN_RECEP_F1_2"/>
    <property type="match status" value="1"/>
</dbReference>
<sequence>MPPSNITAWLTSLFNGVPDVKTIQKLQESSFYAPKKTVTDTTIAYYLYCQPIFILLLVIWLMMSIRLIWTGNNLTKFALMIAYTSLDITALMVQNIALIAVYSTKDYYIQYELCYVYEATAVFFPNAMRTISQWLKVGQALTVFLMFYKTLAFKVIVNARASALFVTMSVFISCTISVTYYFLHVRFEKAMTVDKTTKEVKEICRYPHIFTDINVNKRYRNAEFIITIINDLVQHIIPGIMMICLFLGIRCLVKKQIKIRKRLQRESTEREISDIRLAKVTMATTIISLIFIIPGIPSTILLYNDLHFVEYVHNILDVLASVTRVLLVLSIPINFLLFSWLSGQFRNRVLVILKRLHSCI</sequence>
<gene>
    <name evidence="7" type="ORF">MEDL_31695</name>
</gene>
<keyword evidence="4 5" id="KW-0472">Membrane</keyword>
<dbReference type="GO" id="GO:0016020">
    <property type="term" value="C:membrane"/>
    <property type="evidence" value="ECO:0007669"/>
    <property type="project" value="UniProtKB-SubCell"/>
</dbReference>
<evidence type="ECO:0000313" key="8">
    <source>
        <dbReference type="Proteomes" id="UP000683360"/>
    </source>
</evidence>
<feature type="domain" description="G-protein coupled receptors family 1 profile" evidence="6">
    <location>
        <begin position="54"/>
        <end position="338"/>
    </location>
</feature>
<dbReference type="InterPro" id="IPR017452">
    <property type="entry name" value="GPCR_Rhodpsn_7TM"/>
</dbReference>
<comment type="subcellular location">
    <subcellularLocation>
        <location evidence="1">Membrane</location>
    </subcellularLocation>
</comment>
<evidence type="ECO:0000256" key="5">
    <source>
        <dbReference type="SAM" id="Phobius"/>
    </source>
</evidence>
<feature type="transmembrane region" description="Helical" evidence="5">
    <location>
        <begin position="77"/>
        <end position="102"/>
    </location>
</feature>
<dbReference type="AlphaFoldDB" id="A0A8S3SAA8"/>
<proteinExistence type="predicted"/>
<dbReference type="OrthoDB" id="6110169at2759"/>
<keyword evidence="8" id="KW-1185">Reference proteome</keyword>
<evidence type="ECO:0000256" key="4">
    <source>
        <dbReference type="ARBA" id="ARBA00023136"/>
    </source>
</evidence>
<feature type="transmembrane region" description="Helical" evidence="5">
    <location>
        <begin position="280"/>
        <end position="303"/>
    </location>
</feature>
<dbReference type="EMBL" id="CAJPWZ010001584">
    <property type="protein sequence ID" value="CAG2218035.1"/>
    <property type="molecule type" value="Genomic_DNA"/>
</dbReference>
<feature type="transmembrane region" description="Helical" evidence="5">
    <location>
        <begin position="232"/>
        <end position="253"/>
    </location>
</feature>
<reference evidence="7" key="1">
    <citation type="submission" date="2021-03" db="EMBL/GenBank/DDBJ databases">
        <authorList>
            <person name="Bekaert M."/>
        </authorList>
    </citation>
    <scope>NUCLEOTIDE SEQUENCE</scope>
</reference>
<feature type="transmembrane region" description="Helical" evidence="5">
    <location>
        <begin position="315"/>
        <end position="338"/>
    </location>
</feature>
<name>A0A8S3SAA8_MYTED</name>
<dbReference type="Proteomes" id="UP000683360">
    <property type="component" value="Unassembled WGS sequence"/>
</dbReference>
<keyword evidence="3 5" id="KW-1133">Transmembrane helix</keyword>
<evidence type="ECO:0000259" key="6">
    <source>
        <dbReference type="PROSITE" id="PS50262"/>
    </source>
</evidence>
<dbReference type="Gene3D" id="1.20.1070.10">
    <property type="entry name" value="Rhodopsin 7-helix transmembrane proteins"/>
    <property type="match status" value="1"/>
</dbReference>
<feature type="transmembrane region" description="Helical" evidence="5">
    <location>
        <begin position="43"/>
        <end position="65"/>
    </location>
</feature>